<gene>
    <name evidence="3" type="ORF">NVS88_19655</name>
</gene>
<evidence type="ECO:0000313" key="4">
    <source>
        <dbReference type="Proteomes" id="UP001152755"/>
    </source>
</evidence>
<dbReference type="Proteomes" id="UP001152755">
    <property type="component" value="Unassembled WGS sequence"/>
</dbReference>
<comment type="caution">
    <text evidence="3">The sequence shown here is derived from an EMBL/GenBank/DDBJ whole genome shotgun (WGS) entry which is preliminary data.</text>
</comment>
<dbReference type="EMBL" id="JANRHA010000017">
    <property type="protein sequence ID" value="MDG3016772.1"/>
    <property type="molecule type" value="Genomic_DNA"/>
</dbReference>
<evidence type="ECO:0000313" key="3">
    <source>
        <dbReference type="EMBL" id="MDG3016772.1"/>
    </source>
</evidence>
<dbReference type="AlphaFoldDB" id="A0A9X4M4R3"/>
<feature type="compositionally biased region" description="Low complexity" evidence="2">
    <location>
        <begin position="102"/>
        <end position="121"/>
    </location>
</feature>
<protein>
    <submittedName>
        <fullName evidence="3">DUF6319 family protein</fullName>
    </submittedName>
</protein>
<proteinExistence type="predicted"/>
<keyword evidence="4" id="KW-1185">Reference proteome</keyword>
<keyword evidence="1" id="KW-0175">Coiled coil</keyword>
<dbReference type="InterPro" id="IPR046282">
    <property type="entry name" value="DUF6319"/>
</dbReference>
<organism evidence="3 4">
    <name type="scientific">Speluncibacter jeojiensis</name>
    <dbReference type="NCBI Taxonomy" id="2710754"/>
    <lineage>
        <taxon>Bacteria</taxon>
        <taxon>Bacillati</taxon>
        <taxon>Actinomycetota</taxon>
        <taxon>Actinomycetes</taxon>
        <taxon>Mycobacteriales</taxon>
        <taxon>Speluncibacteraceae</taxon>
        <taxon>Speluncibacter</taxon>
    </lineage>
</organism>
<dbReference type="RefSeq" id="WP_332520688.1">
    <property type="nucleotide sequence ID" value="NZ_JANRHA010000017.1"/>
</dbReference>
<accession>A0A9X4M4R3</accession>
<evidence type="ECO:0000256" key="1">
    <source>
        <dbReference type="SAM" id="Coils"/>
    </source>
</evidence>
<dbReference type="Pfam" id="PF19844">
    <property type="entry name" value="DUF6319"/>
    <property type="match status" value="1"/>
</dbReference>
<evidence type="ECO:0000256" key="2">
    <source>
        <dbReference type="SAM" id="MobiDB-lite"/>
    </source>
</evidence>
<reference evidence="3" key="1">
    <citation type="submission" date="2022-08" db="EMBL/GenBank/DDBJ databases">
        <title>Genome analysis of Corynebacteriales strain.</title>
        <authorList>
            <person name="Lee S.D."/>
        </authorList>
    </citation>
    <scope>NUCLEOTIDE SEQUENCE</scope>
    <source>
        <strain evidence="3">D3-21</strain>
    </source>
</reference>
<feature type="region of interest" description="Disordered" evidence="2">
    <location>
        <begin position="62"/>
        <end position="171"/>
    </location>
</feature>
<sequence length="256" mass="26813">MPPRSRTDSLTPENLVELTEAVAEGRRVTVYFREATPSLNLEAGSSARVVSVSGTTVMLRPKGVNDELPFEADELRMTKTGPAAATPKRRPAVKPAQNEPGKAPVAVKPTAAVPVKPQATPATPPAESVKEPVVASQPQAKAAQPPAQAPAPKTAPAARKRTSKKAPTSVSVTIYGSADNEWTVAVTHGARRPGKSAPVTPDAVERAVRELGQPAALEAVDSLLGAAREEAERRVAELSRQLEEARDALAALGVEE</sequence>
<feature type="coiled-coil region" evidence="1">
    <location>
        <begin position="228"/>
        <end position="255"/>
    </location>
</feature>
<name>A0A9X4M4R3_9ACTN</name>
<feature type="compositionally biased region" description="Low complexity" evidence="2">
    <location>
        <begin position="137"/>
        <end position="157"/>
    </location>
</feature>